<keyword evidence="2" id="KW-1133">Transmembrane helix</keyword>
<name>A0AAU8EUZ1_9MICC</name>
<proteinExistence type="predicted"/>
<dbReference type="EMBL" id="CP159279">
    <property type="protein sequence ID" value="XCH13260.1"/>
    <property type="molecule type" value="Genomic_DNA"/>
</dbReference>
<keyword evidence="2" id="KW-0472">Membrane</keyword>
<feature type="region of interest" description="Disordered" evidence="1">
    <location>
        <begin position="107"/>
        <end position="146"/>
    </location>
</feature>
<sequence>MLGTQAGAADPDWLRYAAAFAPLLAAVIAAWIAWRTLAQRRQADRRDQWWKRTQWAIDLAMDRDFSRAIVGLVALKHLAASDLCTDEDYEMLDKIGGAKIDALTLSEESARREASKPQPTESPPAHHEAAAARAREQGTAAPPGAAARTTVIPVALESRGEQVLATSAGMAKALTEADRLVSFVASLRTGGRRPESGGTSNG</sequence>
<accession>A0AAU8EUZ1</accession>
<evidence type="ECO:0000313" key="3">
    <source>
        <dbReference type="EMBL" id="XCH13260.1"/>
    </source>
</evidence>
<dbReference type="AlphaFoldDB" id="A0AAU8EUZ1"/>
<evidence type="ECO:0000256" key="1">
    <source>
        <dbReference type="SAM" id="MobiDB-lite"/>
    </source>
</evidence>
<reference evidence="3" key="1">
    <citation type="submission" date="2024-06" db="EMBL/GenBank/DDBJ databases">
        <title>Biodegradation of dimethachlon by Arthrobacter sp. K5: mechanistic insights and ecological implications.</title>
        <authorList>
            <person name="Hu S."/>
            <person name="Lu P."/>
        </authorList>
    </citation>
    <scope>NUCLEOTIDE SEQUENCE</scope>
    <source>
        <strain evidence="3">K5</strain>
    </source>
</reference>
<dbReference type="RefSeq" id="WP_353713087.1">
    <property type="nucleotide sequence ID" value="NZ_CP159279.1"/>
</dbReference>
<protein>
    <submittedName>
        <fullName evidence="3">Uncharacterized protein</fullName>
    </submittedName>
</protein>
<gene>
    <name evidence="3" type="ORF">ABRP34_09870</name>
</gene>
<keyword evidence="2" id="KW-0812">Transmembrane</keyword>
<evidence type="ECO:0000256" key="2">
    <source>
        <dbReference type="SAM" id="Phobius"/>
    </source>
</evidence>
<organism evidence="3">
    <name type="scientific">Arthrobacter sp. K5</name>
    <dbReference type="NCBI Taxonomy" id="2839623"/>
    <lineage>
        <taxon>Bacteria</taxon>
        <taxon>Bacillati</taxon>
        <taxon>Actinomycetota</taxon>
        <taxon>Actinomycetes</taxon>
        <taxon>Micrococcales</taxon>
        <taxon>Micrococcaceae</taxon>
        <taxon>Arthrobacter</taxon>
    </lineage>
</organism>
<feature type="compositionally biased region" description="Basic and acidic residues" evidence="1">
    <location>
        <begin position="124"/>
        <end position="136"/>
    </location>
</feature>
<feature type="transmembrane region" description="Helical" evidence="2">
    <location>
        <begin position="13"/>
        <end position="34"/>
    </location>
</feature>